<dbReference type="GeneID" id="96295467"/>
<evidence type="ECO:0000313" key="2">
    <source>
        <dbReference type="Proteomes" id="UP000600946"/>
    </source>
</evidence>
<comment type="caution">
    <text evidence="1">The sequence shown here is derived from an EMBL/GenBank/DDBJ whole genome shotgun (WGS) entry which is preliminary data.</text>
</comment>
<sequence>MTEYVDPRFRPTLWPGSAIPVPPLTRRIKNVRVKGDWILWTPAPFEDRPAVELPEDFYLRELMELPPDDLEGAARMMAAYGPLFGADRDDLPFDNEDVYYEVQDIPEADSEQQPYPFGVHRDLVAIYVRTAQNAITTWLACQREGGLEELVRPRVTEETLADLRSQTQHREQWWPQSLEELQEILIDAELTSLEEVLNRALGRFSIGIGDLSDRYPTVYSVAFLQLYNHLVEGATVHHCANERCGRAFVRQRGRAAYRQHRTTGVKYCSRECARAQAQRELRRRRKQEASNP</sequence>
<evidence type="ECO:0008006" key="3">
    <source>
        <dbReference type="Google" id="ProtNLM"/>
    </source>
</evidence>
<protein>
    <recommendedName>
        <fullName evidence="3">CGNR zinc finger domain-containing protein</fullName>
    </recommendedName>
</protein>
<accession>A0ABQ3AZR9</accession>
<reference evidence="2" key="1">
    <citation type="journal article" date="2019" name="Int. J. Syst. Evol. Microbiol.">
        <title>The Global Catalogue of Microorganisms (GCM) 10K type strain sequencing project: providing services to taxonomists for standard genome sequencing and annotation.</title>
        <authorList>
            <consortium name="The Broad Institute Genomics Platform"/>
            <consortium name="The Broad Institute Genome Sequencing Center for Infectious Disease"/>
            <person name="Wu L."/>
            <person name="Ma J."/>
        </authorList>
    </citation>
    <scope>NUCLEOTIDE SEQUENCE [LARGE SCALE GENOMIC DNA]</scope>
    <source>
        <strain evidence="2">JCM 4594</strain>
    </source>
</reference>
<name>A0ABQ3AZR9_9ACTN</name>
<evidence type="ECO:0000313" key="1">
    <source>
        <dbReference type="EMBL" id="GGY70962.1"/>
    </source>
</evidence>
<dbReference type="RefSeq" id="WP_229893112.1">
    <property type="nucleotide sequence ID" value="NZ_BMUU01000025.1"/>
</dbReference>
<organism evidence="1 2">
    <name type="scientific">Streptomyces xanthochromogenes</name>
    <dbReference type="NCBI Taxonomy" id="67384"/>
    <lineage>
        <taxon>Bacteria</taxon>
        <taxon>Bacillati</taxon>
        <taxon>Actinomycetota</taxon>
        <taxon>Actinomycetes</taxon>
        <taxon>Kitasatosporales</taxon>
        <taxon>Streptomycetaceae</taxon>
        <taxon>Streptomyces</taxon>
    </lineage>
</organism>
<dbReference type="Proteomes" id="UP000600946">
    <property type="component" value="Unassembled WGS sequence"/>
</dbReference>
<proteinExistence type="predicted"/>
<gene>
    <name evidence="1" type="ORF">GCM10010326_76400</name>
</gene>
<keyword evidence="2" id="KW-1185">Reference proteome</keyword>
<dbReference type="EMBL" id="BMUU01000025">
    <property type="protein sequence ID" value="GGY70962.1"/>
    <property type="molecule type" value="Genomic_DNA"/>
</dbReference>